<dbReference type="EMBL" id="AAMT01000001">
    <property type="protein sequence ID" value="EAQ14686.1"/>
    <property type="molecule type" value="Genomic_DNA"/>
</dbReference>
<name>A3V9U5_9RHOB</name>
<protein>
    <submittedName>
        <fullName evidence="2">Histidyl-tRNA synthetase</fullName>
        <ecNumber evidence="2">6.1.1.21</ecNumber>
    </submittedName>
</protein>
<evidence type="ECO:0000313" key="2">
    <source>
        <dbReference type="EMBL" id="EAQ14686.1"/>
    </source>
</evidence>
<accession>A3V9U5</accession>
<organism evidence="2 3">
    <name type="scientific">Maritimibacter alkaliphilus HTCC2654</name>
    <dbReference type="NCBI Taxonomy" id="314271"/>
    <lineage>
        <taxon>Bacteria</taxon>
        <taxon>Pseudomonadati</taxon>
        <taxon>Pseudomonadota</taxon>
        <taxon>Alphaproteobacteria</taxon>
        <taxon>Rhodobacterales</taxon>
        <taxon>Roseobacteraceae</taxon>
        <taxon>Maritimibacter</taxon>
    </lineage>
</organism>
<keyword evidence="2" id="KW-0030">Aminoacyl-tRNA synthetase</keyword>
<dbReference type="OrthoDB" id="9816009at2"/>
<feature type="chain" id="PRO_5002660149" evidence="1">
    <location>
        <begin position="20"/>
        <end position="105"/>
    </location>
</feature>
<dbReference type="HOGENOM" id="CLU_2233277_0_0_5"/>
<comment type="caution">
    <text evidence="2">The sequence shown here is derived from an EMBL/GenBank/DDBJ whole genome shotgun (WGS) entry which is preliminary data.</text>
</comment>
<feature type="signal peptide" evidence="1">
    <location>
        <begin position="1"/>
        <end position="19"/>
    </location>
</feature>
<keyword evidence="1" id="KW-0732">Signal</keyword>
<dbReference type="eggNOG" id="ENOG5033JRY">
    <property type="taxonomic scope" value="Bacteria"/>
</dbReference>
<dbReference type="RefSeq" id="WP_008334479.1">
    <property type="nucleotide sequence ID" value="NZ_CH902578.1"/>
</dbReference>
<evidence type="ECO:0000256" key="1">
    <source>
        <dbReference type="SAM" id="SignalP"/>
    </source>
</evidence>
<dbReference type="GO" id="GO:0004821">
    <property type="term" value="F:histidine-tRNA ligase activity"/>
    <property type="evidence" value="ECO:0007669"/>
    <property type="project" value="UniProtKB-EC"/>
</dbReference>
<dbReference type="EC" id="6.1.1.21" evidence="2"/>
<keyword evidence="2" id="KW-0436">Ligase</keyword>
<sequence>MKRIFATLAALLIASTAQAYDGELYVTCHLDPAGDNWVALKAAPNINSQRLMKLGPETFLVTTDPYPQGKWRQVIVQRSMQSWDYSGPVGWVYTDYICYVDLSGG</sequence>
<dbReference type="STRING" id="314271.RB2654_18923"/>
<keyword evidence="3" id="KW-1185">Reference proteome</keyword>
<gene>
    <name evidence="2" type="primary">hisS</name>
    <name evidence="2" type="ORF">RB2654_18923</name>
</gene>
<dbReference type="AlphaFoldDB" id="A3V9U5"/>
<reference evidence="2 3" key="1">
    <citation type="journal article" date="2010" name="J. Bacteriol.">
        <title>Genome sequences of Pelagibaca bermudensis HTCC2601T and Maritimibacter alkaliphilus HTCC2654T, the type strains of two marine Roseobacter genera.</title>
        <authorList>
            <person name="Thrash J.C."/>
            <person name="Cho J.C."/>
            <person name="Ferriera S."/>
            <person name="Johnson J."/>
            <person name="Vergin K.L."/>
            <person name="Giovannoni S.J."/>
        </authorList>
    </citation>
    <scope>NUCLEOTIDE SEQUENCE [LARGE SCALE GENOMIC DNA]</scope>
    <source>
        <strain evidence="2 3">HTCC2654</strain>
    </source>
</reference>
<evidence type="ECO:0000313" key="3">
    <source>
        <dbReference type="Proteomes" id="UP000002931"/>
    </source>
</evidence>
<proteinExistence type="predicted"/>
<dbReference type="Proteomes" id="UP000002931">
    <property type="component" value="Unassembled WGS sequence"/>
</dbReference>